<keyword evidence="3" id="KW-1185">Reference proteome</keyword>
<evidence type="ECO:0000313" key="3">
    <source>
        <dbReference type="Proteomes" id="UP000572817"/>
    </source>
</evidence>
<keyword evidence="1" id="KW-1133">Transmembrane helix</keyword>
<dbReference type="AlphaFoldDB" id="A0A8H4J4G0"/>
<comment type="caution">
    <text evidence="2">The sequence shown here is derived from an EMBL/GenBank/DDBJ whole genome shotgun (WGS) entry which is preliminary data.</text>
</comment>
<dbReference type="EMBL" id="WWBZ02000009">
    <property type="protein sequence ID" value="KAF4311632.1"/>
    <property type="molecule type" value="Genomic_DNA"/>
</dbReference>
<gene>
    <name evidence="2" type="ORF">GTA08_BOTSDO12940</name>
</gene>
<evidence type="ECO:0000313" key="2">
    <source>
        <dbReference type="EMBL" id="KAF4311632.1"/>
    </source>
</evidence>
<feature type="transmembrane region" description="Helical" evidence="1">
    <location>
        <begin position="228"/>
        <end position="258"/>
    </location>
</feature>
<accession>A0A8H4J4G0</accession>
<proteinExistence type="predicted"/>
<dbReference type="Proteomes" id="UP000572817">
    <property type="component" value="Unassembled WGS sequence"/>
</dbReference>
<name>A0A8H4J4G0_9PEZI</name>
<keyword evidence="1" id="KW-0472">Membrane</keyword>
<organism evidence="2 3">
    <name type="scientific">Botryosphaeria dothidea</name>
    <dbReference type="NCBI Taxonomy" id="55169"/>
    <lineage>
        <taxon>Eukaryota</taxon>
        <taxon>Fungi</taxon>
        <taxon>Dikarya</taxon>
        <taxon>Ascomycota</taxon>
        <taxon>Pezizomycotina</taxon>
        <taxon>Dothideomycetes</taxon>
        <taxon>Dothideomycetes incertae sedis</taxon>
        <taxon>Botryosphaeriales</taxon>
        <taxon>Botryosphaeriaceae</taxon>
        <taxon>Botryosphaeria</taxon>
    </lineage>
</organism>
<reference evidence="2" key="1">
    <citation type="submission" date="2020-04" db="EMBL/GenBank/DDBJ databases">
        <title>Genome Assembly and Annotation of Botryosphaeria dothidea sdau 11-99, a Latent Pathogen of Apple Fruit Ring Rot in China.</title>
        <authorList>
            <person name="Yu C."/>
            <person name="Diao Y."/>
            <person name="Lu Q."/>
            <person name="Zhao J."/>
            <person name="Cui S."/>
            <person name="Peng C."/>
            <person name="He B."/>
            <person name="Liu H."/>
        </authorList>
    </citation>
    <scope>NUCLEOTIDE SEQUENCE [LARGE SCALE GENOMIC DNA]</scope>
    <source>
        <strain evidence="2">Sdau11-99</strain>
    </source>
</reference>
<feature type="transmembrane region" description="Helical" evidence="1">
    <location>
        <begin position="293"/>
        <end position="313"/>
    </location>
</feature>
<sequence length="334" mass="35934">MTSLRHRINPAAITSLTDDSPSPSLSLASITDNLSDLPILSGSISILFFYNIFPHLQAPFSLKSSYVNDFRSGLFYAAVWLTLLGALLFDLLERFPFLAQVIFDIFGATCWALGILFLPTNLFLQRLSVLLYTPLSSIPLLSASVIIVLTSLTLLILHTHQPPIKNATQTIPLTLHSTLLTPLNLYTTYHLTPLTSLLTTLATLSLHSLLFLLHATFSLATLLSNPPIAATLALAATASLSNTLVAVSLSALVCVLAVRPRELRNALLIALLLGGIAWEAGARGTVGGMVSDVVGHAYATELIGLMGFCVWAWGVRRWGGEEAFARGLGWVSEG</sequence>
<feature type="transmembrane region" description="Helical" evidence="1">
    <location>
        <begin position="34"/>
        <end position="53"/>
    </location>
</feature>
<feature type="transmembrane region" description="Helical" evidence="1">
    <location>
        <begin position="197"/>
        <end position="222"/>
    </location>
</feature>
<feature type="transmembrane region" description="Helical" evidence="1">
    <location>
        <begin position="138"/>
        <end position="157"/>
    </location>
</feature>
<feature type="transmembrane region" description="Helical" evidence="1">
    <location>
        <begin position="97"/>
        <end position="118"/>
    </location>
</feature>
<evidence type="ECO:0000256" key="1">
    <source>
        <dbReference type="SAM" id="Phobius"/>
    </source>
</evidence>
<protein>
    <submittedName>
        <fullName evidence="2">Uncharacterized protein</fullName>
    </submittedName>
</protein>
<keyword evidence="1" id="KW-0812">Transmembrane</keyword>
<feature type="transmembrane region" description="Helical" evidence="1">
    <location>
        <begin position="265"/>
        <end position="281"/>
    </location>
</feature>
<feature type="transmembrane region" description="Helical" evidence="1">
    <location>
        <begin position="73"/>
        <end position="92"/>
    </location>
</feature>